<dbReference type="GO" id="GO:1904380">
    <property type="term" value="P:endoplasmic reticulum mannose trimming"/>
    <property type="evidence" value="ECO:0007669"/>
    <property type="project" value="InterPro"/>
</dbReference>
<organism evidence="13">
    <name type="scientific">Enterobius vermicularis</name>
    <name type="common">Human pinworm</name>
    <dbReference type="NCBI Taxonomy" id="51028"/>
    <lineage>
        <taxon>Eukaryota</taxon>
        <taxon>Metazoa</taxon>
        <taxon>Ecdysozoa</taxon>
        <taxon>Nematoda</taxon>
        <taxon>Chromadorea</taxon>
        <taxon>Rhabditida</taxon>
        <taxon>Spirurina</taxon>
        <taxon>Oxyuridomorpha</taxon>
        <taxon>Oxyuroidea</taxon>
        <taxon>Oxyuridae</taxon>
        <taxon>Enterobius</taxon>
    </lineage>
</organism>
<reference evidence="11 12" key="2">
    <citation type="submission" date="2018-10" db="EMBL/GenBank/DDBJ databases">
        <authorList>
            <consortium name="Pathogen Informatics"/>
        </authorList>
    </citation>
    <scope>NUCLEOTIDE SEQUENCE [LARGE SCALE GENOMIC DNA]</scope>
</reference>
<evidence type="ECO:0000313" key="13">
    <source>
        <dbReference type="WBParaSite" id="EVEC_0000588901-mRNA-1"/>
    </source>
</evidence>
<gene>
    <name evidence="11" type="ORF">EVEC_LOCUS5500</name>
</gene>
<evidence type="ECO:0000256" key="5">
    <source>
        <dbReference type="PIRSR" id="PIRSR601382-1"/>
    </source>
</evidence>
<accession>A0A158QAM1</accession>
<keyword evidence="6" id="KW-0106">Calcium</keyword>
<dbReference type="Proteomes" id="UP000274131">
    <property type="component" value="Unassembled WGS sequence"/>
</dbReference>
<dbReference type="InterPro" id="IPR003137">
    <property type="entry name" value="PA_domain"/>
</dbReference>
<evidence type="ECO:0000259" key="10">
    <source>
        <dbReference type="Pfam" id="PF02225"/>
    </source>
</evidence>
<dbReference type="Gene3D" id="1.50.10.10">
    <property type="match status" value="1"/>
</dbReference>
<comment type="cofactor">
    <cofactor evidence="6">
        <name>Ca(2+)</name>
        <dbReference type="ChEBI" id="CHEBI:29108"/>
    </cofactor>
</comment>
<dbReference type="InterPro" id="IPR046450">
    <property type="entry name" value="PA_dom_sf"/>
</dbReference>
<name>A0A158QAM1_ENTVE</name>
<keyword evidence="12" id="KW-1185">Reference proteome</keyword>
<feature type="transmembrane region" description="Helical" evidence="8">
    <location>
        <begin position="806"/>
        <end position="828"/>
    </location>
</feature>
<dbReference type="SUPFAM" id="SSF52025">
    <property type="entry name" value="PA domain"/>
    <property type="match status" value="1"/>
</dbReference>
<sequence length="830" mass="94708">MAKELIFFWFLLLFIFRLQAKEMFLHGYRAYMKYAYPHDELMPLSCKGRQRGVTPTRGDVDDSLGNFSLTLVDSLDTLVVVGELEEFEKAVKLVVSNIRFDADLVVSVFETNIRMVGGLLSGHILAKLIQSHEKNLLSWYNDQLLQMARELADRLLPAFNTTSGVPYSRINLRYGMQGYLREQRDTCTACGGTMLLEFATLSRLTGLSVYEEKAKKAMDFLWSQRHRSSNLMGTVLNVHSGDWVLRDAGIGAGIDSYYEYCLKAYILLGEDDYLYRFNKHYEAIMRYVNKGPLFVDVHMHKPTVASRSFMDALLAFWPGLQVLKGDIKSAIEFHETLNLVIQKHRFLPEAFTHDLQVHWGQHPLRPEFIESTYLLYRATKDPYYLRVARNVIIYSLNKYCRVKCGFAGVKDLRTMSQEDRMDSFVLSETLKYLYMIFAEPSDMLFDPDNYVLTTEAHFLPLNIADVGVNENKVLPRRMLIDPTNGQKYRAACPIEPLSRSLDHFIGYAHFLRLKVRSIIGELTRHSSDSQATSVCPHPAERLRASAFSSSNSEHVRQLQQMGIEISVQSDGRLQLTHIPTMVFFKIFKSRVLDPGRTYGTVEVLSQPHFGSTNYKGSPAQFGPDLSAEAKGRLAVPFRGCRPLINEREIYGHIAIIQRQDCLFQEKARFAQKAGAVGVIIVVGTSVESSLPFAMSGDTNVEDDIKIPVVFLFHREGRKLIQEVENDPNIIIRISGRCARPQFIFEKFLVYGDYACESPAPFPQLFDSSVPFVLFNFRFSGVNDQSDLALKQKAYSILFKFPVEEEFYNLIVLVSSLKFFVGLYVHLFLGC</sequence>
<proteinExistence type="inferred from homology"/>
<protein>
    <recommendedName>
        <fullName evidence="7">alpha-1,2-Mannosidase</fullName>
        <ecNumber evidence="7">3.2.1.-</ecNumber>
    </recommendedName>
</protein>
<dbReference type="WBParaSite" id="EVEC_0000588901-mRNA-1">
    <property type="protein sequence ID" value="EVEC_0000588901-mRNA-1"/>
    <property type="gene ID" value="EVEC_0000588901"/>
</dbReference>
<keyword evidence="9" id="KW-0732">Signal</keyword>
<dbReference type="PANTHER" id="PTHR45679">
    <property type="entry name" value="ER DEGRADATION-ENHANCING ALPHA-MANNOSIDASE-LIKE PROTEIN 2"/>
    <property type="match status" value="1"/>
</dbReference>
<dbReference type="InterPro" id="IPR044674">
    <property type="entry name" value="EDEM1/2/3"/>
</dbReference>
<dbReference type="GO" id="GO:0005509">
    <property type="term" value="F:calcium ion binding"/>
    <property type="evidence" value="ECO:0007669"/>
    <property type="project" value="InterPro"/>
</dbReference>
<dbReference type="EC" id="3.2.1.-" evidence="7"/>
<evidence type="ECO:0000256" key="7">
    <source>
        <dbReference type="RuleBase" id="RU361193"/>
    </source>
</evidence>
<dbReference type="GO" id="GO:0005975">
    <property type="term" value="P:carbohydrate metabolic process"/>
    <property type="evidence" value="ECO:0007669"/>
    <property type="project" value="InterPro"/>
</dbReference>
<evidence type="ECO:0000313" key="11">
    <source>
        <dbReference type="EMBL" id="VDD90749.1"/>
    </source>
</evidence>
<feature type="active site" evidence="5">
    <location>
        <position position="255"/>
    </location>
</feature>
<evidence type="ECO:0000256" key="1">
    <source>
        <dbReference type="ARBA" id="ARBA00004240"/>
    </source>
</evidence>
<keyword evidence="6" id="KW-0479">Metal-binding</keyword>
<evidence type="ECO:0000256" key="6">
    <source>
        <dbReference type="PIRSR" id="PIRSR601382-2"/>
    </source>
</evidence>
<dbReference type="InterPro" id="IPR001382">
    <property type="entry name" value="Glyco_hydro_47"/>
</dbReference>
<keyword evidence="7" id="KW-0326">Glycosidase</keyword>
<dbReference type="InterPro" id="IPR012341">
    <property type="entry name" value="6hp_glycosidase-like_sf"/>
</dbReference>
<dbReference type="OrthoDB" id="8118055at2759"/>
<evidence type="ECO:0000256" key="9">
    <source>
        <dbReference type="SAM" id="SignalP"/>
    </source>
</evidence>
<dbReference type="AlphaFoldDB" id="A0A158QAM1"/>
<feature type="active site" description="Proton donor" evidence="5">
    <location>
        <position position="349"/>
    </location>
</feature>
<dbReference type="SUPFAM" id="SSF48225">
    <property type="entry name" value="Seven-hairpin glycosidases"/>
    <property type="match status" value="1"/>
</dbReference>
<keyword evidence="8" id="KW-0472">Membrane</keyword>
<feature type="binding site" evidence="6">
    <location>
        <position position="454"/>
    </location>
    <ligand>
        <name>Ca(2+)</name>
        <dbReference type="ChEBI" id="CHEBI:29108"/>
    </ligand>
</feature>
<comment type="subcellular location">
    <subcellularLocation>
        <location evidence="1">Endoplasmic reticulum</location>
    </subcellularLocation>
</comment>
<keyword evidence="8" id="KW-0812">Transmembrane</keyword>
<dbReference type="GO" id="GO:0044322">
    <property type="term" value="C:endoplasmic reticulum quality control compartment"/>
    <property type="evidence" value="ECO:0007669"/>
    <property type="project" value="GOC"/>
</dbReference>
<keyword evidence="7" id="KW-0378">Hydrolase</keyword>
<feature type="domain" description="PA" evidence="10">
    <location>
        <begin position="645"/>
        <end position="719"/>
    </location>
</feature>
<dbReference type="Gene3D" id="3.50.30.30">
    <property type="match status" value="1"/>
</dbReference>
<keyword evidence="8" id="KW-1133">Transmembrane helix</keyword>
<feature type="active site" evidence="5">
    <location>
        <position position="367"/>
    </location>
</feature>
<feature type="active site" description="Proton donor" evidence="5">
    <location>
        <position position="110"/>
    </location>
</feature>
<dbReference type="GO" id="GO:0016020">
    <property type="term" value="C:membrane"/>
    <property type="evidence" value="ECO:0007669"/>
    <property type="project" value="InterPro"/>
</dbReference>
<dbReference type="STRING" id="51028.A0A158QAM1"/>
<evidence type="ECO:0000256" key="2">
    <source>
        <dbReference type="ARBA" id="ARBA00007658"/>
    </source>
</evidence>
<dbReference type="Pfam" id="PF01532">
    <property type="entry name" value="Glyco_hydro_47"/>
    <property type="match status" value="1"/>
</dbReference>
<comment type="similarity">
    <text evidence="2 7">Belongs to the glycosyl hydrolase 47 family.</text>
</comment>
<evidence type="ECO:0000256" key="4">
    <source>
        <dbReference type="ARBA" id="ARBA00023180"/>
    </source>
</evidence>
<reference evidence="13" key="1">
    <citation type="submission" date="2016-04" db="UniProtKB">
        <authorList>
            <consortium name="WormBaseParasite"/>
        </authorList>
    </citation>
    <scope>IDENTIFICATION</scope>
</reference>
<dbReference type="EMBL" id="UXUI01008182">
    <property type="protein sequence ID" value="VDD90749.1"/>
    <property type="molecule type" value="Genomic_DNA"/>
</dbReference>
<evidence type="ECO:0000313" key="12">
    <source>
        <dbReference type="Proteomes" id="UP000274131"/>
    </source>
</evidence>
<keyword evidence="4" id="KW-0325">Glycoprotein</keyword>
<evidence type="ECO:0000256" key="3">
    <source>
        <dbReference type="ARBA" id="ARBA00022824"/>
    </source>
</evidence>
<dbReference type="InterPro" id="IPR036026">
    <property type="entry name" value="Seven-hairpin_glycosidases"/>
</dbReference>
<dbReference type="PANTHER" id="PTHR45679:SF2">
    <property type="entry name" value="ER DEGRADATION-ENHANCING ALPHA-MANNOSIDASE-LIKE PROTEIN 3"/>
    <property type="match status" value="1"/>
</dbReference>
<feature type="chain" id="PRO_5043135320" description="alpha-1,2-Mannosidase" evidence="9">
    <location>
        <begin position="21"/>
        <end position="830"/>
    </location>
</feature>
<feature type="signal peptide" evidence="9">
    <location>
        <begin position="1"/>
        <end position="20"/>
    </location>
</feature>
<dbReference type="PRINTS" id="PR00747">
    <property type="entry name" value="GLYHDRLASE47"/>
</dbReference>
<keyword evidence="3" id="KW-0256">Endoplasmic reticulum</keyword>
<dbReference type="Pfam" id="PF02225">
    <property type="entry name" value="PA"/>
    <property type="match status" value="1"/>
</dbReference>
<dbReference type="GO" id="GO:0004571">
    <property type="term" value="F:mannosyl-oligosaccharide 1,2-alpha-mannosidase activity"/>
    <property type="evidence" value="ECO:0007669"/>
    <property type="project" value="InterPro"/>
</dbReference>
<evidence type="ECO:0000256" key="8">
    <source>
        <dbReference type="SAM" id="Phobius"/>
    </source>
</evidence>